<organism evidence="2 3">
    <name type="scientific">Lynx pardinus</name>
    <name type="common">Iberian lynx</name>
    <name type="synonym">Felis pardina</name>
    <dbReference type="NCBI Taxonomy" id="191816"/>
    <lineage>
        <taxon>Eukaryota</taxon>
        <taxon>Metazoa</taxon>
        <taxon>Chordata</taxon>
        <taxon>Craniata</taxon>
        <taxon>Vertebrata</taxon>
        <taxon>Euteleostomi</taxon>
        <taxon>Mammalia</taxon>
        <taxon>Eutheria</taxon>
        <taxon>Laurasiatheria</taxon>
        <taxon>Carnivora</taxon>
        <taxon>Feliformia</taxon>
        <taxon>Felidae</taxon>
        <taxon>Felinae</taxon>
        <taxon>Lynx</taxon>
    </lineage>
</organism>
<evidence type="ECO:0000313" key="3">
    <source>
        <dbReference type="Proteomes" id="UP000386466"/>
    </source>
</evidence>
<dbReference type="EMBL" id="CAAGRJ010025724">
    <property type="protein sequence ID" value="VFV38229.1"/>
    <property type="molecule type" value="Genomic_DNA"/>
</dbReference>
<gene>
    <name evidence="2" type="ORF">LYPA_23C008303</name>
</gene>
<dbReference type="AlphaFoldDB" id="A0A485P1Y4"/>
<feature type="non-terminal residue" evidence="2">
    <location>
        <position position="50"/>
    </location>
</feature>
<feature type="non-terminal residue" evidence="2">
    <location>
        <position position="1"/>
    </location>
</feature>
<evidence type="ECO:0000259" key="1">
    <source>
        <dbReference type="Pfam" id="PF04950"/>
    </source>
</evidence>
<dbReference type="Pfam" id="PF04950">
    <property type="entry name" value="RIBIOP_C"/>
    <property type="match status" value="1"/>
</dbReference>
<name>A0A485P1Y4_LYNPA</name>
<keyword evidence="3" id="KW-1185">Reference proteome</keyword>
<evidence type="ECO:0000313" key="2">
    <source>
        <dbReference type="EMBL" id="VFV38229.1"/>
    </source>
</evidence>
<dbReference type="InterPro" id="IPR007034">
    <property type="entry name" value="BMS1_TSR1_C"/>
</dbReference>
<proteinExistence type="predicted"/>
<accession>A0A485P1Y4</accession>
<protein>
    <submittedName>
        <fullName evidence="2">Pre-rrna-processing protein tsr1</fullName>
    </submittedName>
</protein>
<sequence length="50" mass="5599">HAAADKHKFQRFLTTDMPLVVTIYGPITFLPASVPLFEQNSNDMHSLIVS</sequence>
<feature type="domain" description="Ribosome biogenesis protein BMS1/TSR1 C-terminal" evidence="1">
    <location>
        <begin position="4"/>
        <end position="45"/>
    </location>
</feature>
<reference evidence="2 3" key="1">
    <citation type="submission" date="2019-01" db="EMBL/GenBank/DDBJ databases">
        <authorList>
            <person name="Alioto T."/>
            <person name="Alioto T."/>
        </authorList>
    </citation>
    <scope>NUCLEOTIDE SEQUENCE [LARGE SCALE GENOMIC DNA]</scope>
</reference>
<dbReference type="Proteomes" id="UP000386466">
    <property type="component" value="Unassembled WGS sequence"/>
</dbReference>